<dbReference type="Proteomes" id="UP000006228">
    <property type="component" value="Unassembled WGS sequence"/>
</dbReference>
<comment type="caution">
    <text evidence="2">The sequence shown here is derived from an EMBL/GenBank/DDBJ whole genome shotgun (WGS) entry which is preliminary data.</text>
</comment>
<proteinExistence type="predicted"/>
<keyword evidence="1" id="KW-1133">Transmembrane helix</keyword>
<dbReference type="RefSeq" id="WP_008077855.1">
    <property type="nucleotide sequence ID" value="NZ_AEVT01000073.1"/>
</dbReference>
<feature type="transmembrane region" description="Helical" evidence="1">
    <location>
        <begin position="71"/>
        <end position="90"/>
    </location>
</feature>
<evidence type="ECO:0000256" key="1">
    <source>
        <dbReference type="SAM" id="Phobius"/>
    </source>
</evidence>
<dbReference type="AlphaFoldDB" id="E8M884"/>
<gene>
    <name evidence="2" type="ORF">VISI1226_10079</name>
</gene>
<dbReference type="InterPro" id="IPR025597">
    <property type="entry name" value="DUF4345"/>
</dbReference>
<name>E8M884_PHOS4</name>
<evidence type="ECO:0000313" key="3">
    <source>
        <dbReference type="Proteomes" id="UP000006228"/>
    </source>
</evidence>
<dbReference type="eggNOG" id="ENOG5031NCG">
    <property type="taxonomic scope" value="Bacteria"/>
</dbReference>
<feature type="transmembrane region" description="Helical" evidence="1">
    <location>
        <begin position="102"/>
        <end position="120"/>
    </location>
</feature>
<dbReference type="GeneID" id="95569797"/>
<dbReference type="Pfam" id="PF14248">
    <property type="entry name" value="DUF4345"/>
    <property type="match status" value="1"/>
</dbReference>
<feature type="transmembrane region" description="Helical" evidence="1">
    <location>
        <begin position="48"/>
        <end position="64"/>
    </location>
</feature>
<dbReference type="EMBL" id="AEVT01000073">
    <property type="protein sequence ID" value="EGA69776.1"/>
    <property type="molecule type" value="Genomic_DNA"/>
</dbReference>
<protein>
    <recommendedName>
        <fullName evidence="4">DUF4345 domain-containing protein</fullName>
    </recommendedName>
</protein>
<evidence type="ECO:0000313" key="2">
    <source>
        <dbReference type="EMBL" id="EGA69776.1"/>
    </source>
</evidence>
<accession>E8M884</accession>
<dbReference type="OrthoDB" id="6401891at2"/>
<organism evidence="2 3">
    <name type="scientific">Vibrio sinaloensis DSM 21326</name>
    <dbReference type="NCBI Taxonomy" id="945550"/>
    <lineage>
        <taxon>Bacteria</taxon>
        <taxon>Pseudomonadati</taxon>
        <taxon>Pseudomonadota</taxon>
        <taxon>Gammaproteobacteria</taxon>
        <taxon>Vibrionales</taxon>
        <taxon>Vibrionaceae</taxon>
        <taxon>Vibrio</taxon>
        <taxon>Vibrio oreintalis group</taxon>
    </lineage>
</organism>
<sequence>MSKLLVYLTALFFLLYGAMFIVAPHEMANLVTESSPSFGSAMIDFRATYGGAQFAIGAALLFIVKWKRDLALALILVAITLLSMAVGRLFGLLVDGDGNTLMYLYFVAEVVFGVLALHFAKLELAANA</sequence>
<reference evidence="2 3" key="1">
    <citation type="journal article" date="2012" name="Int. J. Syst. Evol. Microbiol.">
        <title>Vibrio caribbeanicus sp. nov., isolated from the marine sponge Scleritoderma cyanea.</title>
        <authorList>
            <person name="Hoffmann M."/>
            <person name="Monday S.R."/>
            <person name="Allard M.W."/>
            <person name="Strain E.A."/>
            <person name="Whittaker P."/>
            <person name="Naum M."/>
            <person name="McCarthy P.J."/>
            <person name="Lopez J.V."/>
            <person name="Fischer M."/>
            <person name="Brown E.W."/>
        </authorList>
    </citation>
    <scope>NUCLEOTIDE SEQUENCE [LARGE SCALE GENOMIC DNA]</scope>
    <source>
        <strain evidence="3">DSMZ 21326</strain>
    </source>
</reference>
<evidence type="ECO:0008006" key="4">
    <source>
        <dbReference type="Google" id="ProtNLM"/>
    </source>
</evidence>
<keyword evidence="1" id="KW-0812">Transmembrane</keyword>
<keyword evidence="1" id="KW-0472">Membrane</keyword>